<feature type="transmembrane region" description="Helical" evidence="5">
    <location>
        <begin position="6"/>
        <end position="30"/>
    </location>
</feature>
<name>A0ABM0KR67_MICOH</name>
<keyword evidence="5" id="KW-1133">Transmembrane helix</keyword>
<proteinExistence type="inferred from homology"/>
<comment type="subcellular location">
    <subcellularLocation>
        <location evidence="1">Secreted</location>
    </subcellularLocation>
</comment>
<dbReference type="Proteomes" id="UP000694915">
    <property type="component" value="Chromosome 8"/>
</dbReference>
<gene>
    <name evidence="7" type="primary">LOC102002562</name>
</gene>
<protein>
    <submittedName>
        <fullName evidence="7">Protein FAM24A-like</fullName>
    </submittedName>
</protein>
<evidence type="ECO:0000313" key="6">
    <source>
        <dbReference type="Proteomes" id="UP000694915"/>
    </source>
</evidence>
<evidence type="ECO:0000256" key="1">
    <source>
        <dbReference type="ARBA" id="ARBA00004613"/>
    </source>
</evidence>
<keyword evidence="5" id="KW-0812">Transmembrane</keyword>
<dbReference type="PANTHER" id="PTHR35860:SF1">
    <property type="entry name" value="PROTEIN FAM24A"/>
    <property type="match status" value="1"/>
</dbReference>
<evidence type="ECO:0000313" key="7">
    <source>
        <dbReference type="RefSeq" id="XP_005351226.1"/>
    </source>
</evidence>
<accession>A0ABM0KR67</accession>
<reference evidence="7" key="1">
    <citation type="submission" date="2025-08" db="UniProtKB">
        <authorList>
            <consortium name="RefSeq"/>
        </authorList>
    </citation>
    <scope>IDENTIFICATION</scope>
</reference>
<dbReference type="PANTHER" id="PTHR35860">
    <property type="entry name" value="PROTEIN FAM24B"/>
    <property type="match status" value="1"/>
</dbReference>
<keyword evidence="6" id="KW-1185">Reference proteome</keyword>
<evidence type="ECO:0000256" key="4">
    <source>
        <dbReference type="ARBA" id="ARBA00022729"/>
    </source>
</evidence>
<sequence>MLDLKVKILVGIASGLLLIIYMLLISLYWLAKKADKEAKFADCGDVKNCVESSKIIQGKIIGDERTTDESCTLQYCDECSIYANTGTLPPCICGLSDG</sequence>
<evidence type="ECO:0000256" key="3">
    <source>
        <dbReference type="ARBA" id="ARBA00022525"/>
    </source>
</evidence>
<comment type="similarity">
    <text evidence="2">Belongs to the FAM24 family.</text>
</comment>
<keyword evidence="4" id="KW-0732">Signal</keyword>
<keyword evidence="5" id="KW-0472">Membrane</keyword>
<keyword evidence="3" id="KW-0964">Secreted</keyword>
<dbReference type="InterPro" id="IPR028122">
    <property type="entry name" value="FAM24"/>
</dbReference>
<dbReference type="RefSeq" id="XP_005351226.1">
    <property type="nucleotide sequence ID" value="XM_005351169.2"/>
</dbReference>
<dbReference type="Pfam" id="PF15193">
    <property type="entry name" value="FAM24"/>
    <property type="match status" value="1"/>
</dbReference>
<organism evidence="6 7">
    <name type="scientific">Microtus ochrogaster</name>
    <name type="common">Prairie vole</name>
    <dbReference type="NCBI Taxonomy" id="79684"/>
    <lineage>
        <taxon>Eukaryota</taxon>
        <taxon>Metazoa</taxon>
        <taxon>Chordata</taxon>
        <taxon>Craniata</taxon>
        <taxon>Vertebrata</taxon>
        <taxon>Euteleostomi</taxon>
        <taxon>Mammalia</taxon>
        <taxon>Eutheria</taxon>
        <taxon>Euarchontoglires</taxon>
        <taxon>Glires</taxon>
        <taxon>Rodentia</taxon>
        <taxon>Myomorpha</taxon>
        <taxon>Muroidea</taxon>
        <taxon>Cricetidae</taxon>
        <taxon>Arvicolinae</taxon>
        <taxon>Microtus</taxon>
    </lineage>
</organism>
<dbReference type="GeneID" id="102002562"/>
<evidence type="ECO:0000256" key="2">
    <source>
        <dbReference type="ARBA" id="ARBA00007386"/>
    </source>
</evidence>
<evidence type="ECO:0000256" key="5">
    <source>
        <dbReference type="SAM" id="Phobius"/>
    </source>
</evidence>